<reference evidence="2" key="1">
    <citation type="submission" date="2021-06" db="EMBL/GenBank/DDBJ databases">
        <authorList>
            <person name="Kallberg Y."/>
            <person name="Tangrot J."/>
            <person name="Rosling A."/>
        </authorList>
    </citation>
    <scope>NUCLEOTIDE SEQUENCE</scope>
    <source>
        <strain evidence="2">87-6 pot B 2015</strain>
    </source>
</reference>
<dbReference type="InterPro" id="IPR032675">
    <property type="entry name" value="LRR_dom_sf"/>
</dbReference>
<evidence type="ECO:0000313" key="2">
    <source>
        <dbReference type="EMBL" id="CAG8507918.1"/>
    </source>
</evidence>
<organism evidence="2 3">
    <name type="scientific">Funneliformis mosseae</name>
    <name type="common">Endomycorrhizal fungus</name>
    <name type="synonym">Glomus mosseae</name>
    <dbReference type="NCBI Taxonomy" id="27381"/>
    <lineage>
        <taxon>Eukaryota</taxon>
        <taxon>Fungi</taxon>
        <taxon>Fungi incertae sedis</taxon>
        <taxon>Mucoromycota</taxon>
        <taxon>Glomeromycotina</taxon>
        <taxon>Glomeromycetes</taxon>
        <taxon>Glomerales</taxon>
        <taxon>Glomeraceae</taxon>
        <taxon>Funneliformis</taxon>
    </lineage>
</organism>
<proteinExistence type="predicted"/>
<protein>
    <submittedName>
        <fullName evidence="2">8908_t:CDS:1</fullName>
    </submittedName>
</protein>
<accession>A0A9N9F462</accession>
<sequence length="574" mass="66663">MGYPLLPLDCLLEIFEKITDDNKSLYSCLLVNRIWCQAAMPILWEKPLHDSISFKFNQVQWKSLSRTIFHCIPNENLEYLRKTNSLLLKDQLNDSSNKLMFNYIEFIQYLSVESIHKLITHLLFDPTPYTNDLPPKFSYTYHETLLEKELWKIFLKHSVTLKRMEHPSFPIFIYPNALTRLGFLIHLECSPMELGTLMFEDLSSSCQNLERLSLNYSNGVIESVGSGINESVSKFISMQNGLKEVEFYCPNFNHQNLEGNDGGGINNQNLREFKKEFNKFIGKSLLKHKNTLKSIIFKENVYIFSNILNQLTNVKKFEFKSILGNYPPNHRVGFHNETSVRGLNYLENVKWSNLECLIVCGINVETEFETFVKLIQGTSDSFTTLTVTETIIEENESESQELGQDRTQVESQQQQTRQGVNGLLRQVNIETDSTMPNPECIKSYYQSLIRFGPSLEVVTIWYLDEYKDDFENLIKSSPRLKEITLLIHNDDVPGNNNGDAILTFIFNTLSSYAGSNLSTIKFGEGWNISVKVLCEFLQRWRERKSLFIYYHMEIDITVQHLQVFENFKNIGVLK</sequence>
<keyword evidence="3" id="KW-1185">Reference proteome</keyword>
<evidence type="ECO:0000313" key="3">
    <source>
        <dbReference type="Proteomes" id="UP000789375"/>
    </source>
</evidence>
<feature type="region of interest" description="Disordered" evidence="1">
    <location>
        <begin position="395"/>
        <end position="417"/>
    </location>
</feature>
<name>A0A9N9F462_FUNMO</name>
<feature type="non-terminal residue" evidence="2">
    <location>
        <position position="574"/>
    </location>
</feature>
<dbReference type="AlphaFoldDB" id="A0A9N9F462"/>
<gene>
    <name evidence="2" type="ORF">FMOSSE_LOCUS4381</name>
</gene>
<comment type="caution">
    <text evidence="2">The sequence shown here is derived from an EMBL/GenBank/DDBJ whole genome shotgun (WGS) entry which is preliminary data.</text>
</comment>
<evidence type="ECO:0000256" key="1">
    <source>
        <dbReference type="SAM" id="MobiDB-lite"/>
    </source>
</evidence>
<dbReference type="EMBL" id="CAJVPP010000734">
    <property type="protein sequence ID" value="CAG8507918.1"/>
    <property type="molecule type" value="Genomic_DNA"/>
</dbReference>
<dbReference type="Gene3D" id="3.80.10.10">
    <property type="entry name" value="Ribonuclease Inhibitor"/>
    <property type="match status" value="1"/>
</dbReference>
<dbReference type="Proteomes" id="UP000789375">
    <property type="component" value="Unassembled WGS sequence"/>
</dbReference>